<dbReference type="AlphaFoldDB" id="A0A2N5SXA4"/>
<name>A0A2N5SXA4_9BASI</name>
<reference evidence="2 3" key="1">
    <citation type="submission" date="2017-11" db="EMBL/GenBank/DDBJ databases">
        <title>De novo assembly and phasing of dikaryotic genomes from two isolates of Puccinia coronata f. sp. avenae, the causal agent of oat crown rust.</title>
        <authorList>
            <person name="Miller M.E."/>
            <person name="Zhang Y."/>
            <person name="Omidvar V."/>
            <person name="Sperschneider J."/>
            <person name="Schwessinger B."/>
            <person name="Raley C."/>
            <person name="Palmer J.M."/>
            <person name="Garnica D."/>
            <person name="Upadhyaya N."/>
            <person name="Rathjen J."/>
            <person name="Taylor J.M."/>
            <person name="Park R.F."/>
            <person name="Dodds P.N."/>
            <person name="Hirsch C.D."/>
            <person name="Kianian S.F."/>
            <person name="Figueroa M."/>
        </authorList>
    </citation>
    <scope>NUCLEOTIDE SEQUENCE [LARGE SCALE GENOMIC DNA]</scope>
    <source>
        <strain evidence="2">12NC29</strain>
    </source>
</reference>
<organism evidence="2 3">
    <name type="scientific">Puccinia coronata f. sp. avenae</name>
    <dbReference type="NCBI Taxonomy" id="200324"/>
    <lineage>
        <taxon>Eukaryota</taxon>
        <taxon>Fungi</taxon>
        <taxon>Dikarya</taxon>
        <taxon>Basidiomycota</taxon>
        <taxon>Pucciniomycotina</taxon>
        <taxon>Pucciniomycetes</taxon>
        <taxon>Pucciniales</taxon>
        <taxon>Pucciniaceae</taxon>
        <taxon>Puccinia</taxon>
    </lineage>
</organism>
<proteinExistence type="predicted"/>
<dbReference type="STRING" id="200324.A0A2N5SXA4"/>
<gene>
    <name evidence="2" type="ORF">PCANC_15553</name>
</gene>
<evidence type="ECO:0000313" key="3">
    <source>
        <dbReference type="Proteomes" id="UP000235388"/>
    </source>
</evidence>
<feature type="region of interest" description="Disordered" evidence="1">
    <location>
        <begin position="88"/>
        <end position="115"/>
    </location>
</feature>
<dbReference type="Proteomes" id="UP000235388">
    <property type="component" value="Unassembled WGS sequence"/>
</dbReference>
<evidence type="ECO:0000256" key="1">
    <source>
        <dbReference type="SAM" id="MobiDB-lite"/>
    </source>
</evidence>
<dbReference type="OrthoDB" id="158357at2759"/>
<keyword evidence="3" id="KW-1185">Reference proteome</keyword>
<protein>
    <submittedName>
        <fullName evidence="2">Uncharacterized protein</fullName>
    </submittedName>
</protein>
<evidence type="ECO:0000313" key="2">
    <source>
        <dbReference type="EMBL" id="PLW17852.1"/>
    </source>
</evidence>
<sequence length="115" mass="12900">MPEEFKPRSNDIDSTWGMIDFMSDKLDVDDVLEILVNRAKPMQFRTISNVLVGDLRSESHISTTSYVLDEELPQVPTQRVVIATQSILPQLPPPHPAQDPAQQAPKINSFTELAT</sequence>
<dbReference type="EMBL" id="PGCJ01000842">
    <property type="protein sequence ID" value="PLW17852.1"/>
    <property type="molecule type" value="Genomic_DNA"/>
</dbReference>
<comment type="caution">
    <text evidence="2">The sequence shown here is derived from an EMBL/GenBank/DDBJ whole genome shotgun (WGS) entry which is preliminary data.</text>
</comment>
<feature type="compositionally biased region" description="Polar residues" evidence="1">
    <location>
        <begin position="106"/>
        <end position="115"/>
    </location>
</feature>
<accession>A0A2N5SXA4</accession>